<feature type="domain" description="Transferrin receptor-like dimerisation" evidence="19">
    <location>
        <begin position="627"/>
        <end position="742"/>
    </location>
</feature>
<dbReference type="OrthoDB" id="5841748at2759"/>
<dbReference type="Pfam" id="PF04389">
    <property type="entry name" value="Peptidase_M28"/>
    <property type="match status" value="1"/>
</dbReference>
<dbReference type="Pfam" id="PF02225">
    <property type="entry name" value="PA"/>
    <property type="match status" value="1"/>
</dbReference>
<keyword evidence="5" id="KW-0645">Protease</keyword>
<dbReference type="Gene3D" id="3.40.630.10">
    <property type="entry name" value="Zn peptidases"/>
    <property type="match status" value="1"/>
</dbReference>
<evidence type="ECO:0000256" key="2">
    <source>
        <dbReference type="ARBA" id="ARBA00004606"/>
    </source>
</evidence>
<evidence type="ECO:0000256" key="7">
    <source>
        <dbReference type="ARBA" id="ARBA00022723"/>
    </source>
</evidence>
<comment type="similarity">
    <text evidence="3">Belongs to the peptidase M28 family. M28B subfamily.</text>
</comment>
<evidence type="ECO:0000259" key="20">
    <source>
        <dbReference type="Pfam" id="PF04389"/>
    </source>
</evidence>
<dbReference type="CDD" id="cd08022">
    <property type="entry name" value="M28_PSMA_like"/>
    <property type="match status" value="1"/>
</dbReference>
<dbReference type="KEGG" id="aten:116305801"/>
<dbReference type="GO" id="GO:0016020">
    <property type="term" value="C:membrane"/>
    <property type="evidence" value="ECO:0007669"/>
    <property type="project" value="UniProtKB-SubCell"/>
</dbReference>
<name>A0A6P8IWW8_ACTTE</name>
<sequence>MADTGYELQGREDHTSPRPVWKTRAILALKILLVVVVFFIGFVIGYFVMKGSIPKDRAESSSNTAAADYNEYATRLAESLQAKNIEEFSKYFTKHPHMGGTMQNDKLAYYIRDKWLSYEFNVDLVRYDVLLSMPRKDKPNAVKVINTTNNDVLVNIEGPEKTKEASENDSSVASPFLAYSPPGDVSGDLVYVNYGRVEDFVELEALGQNCSGKIAIMRYGKIFRGNKVANAENYGAKGAILFSDPADSAPGGVDNTFPKSWWLPETGSQRGSILGINGDPLTPDLPSKEGIYRIPRNKAKGIPGIPAQPMGYGDAIKLLRIMTGPEAPAAWRGGLAITYKLGPGFNDRNVTLRLIVNNQFVVRPTYNVIGTINGREEPDRVVLLGNHRDAWVFGGVDPSSGTAVMMELSRGIGELMKTSWRPRRTIMFCSWGAEEYGLIGSWEWVEENQKWLGDRAVTYINLDSAVSGNYSFSSSGNALLTGLIMEQAKKATDQNQGVSLYEAWKKRIPGEGGMPRFGSLGSGSDYSHFAHFLGVPSIDIRYVFRSMNVSGYPVYHSVHDTFYWQKTFTDPYFKSHLTVSQIAARILVAASDSPLLPFTLAPYSATLLSGFKNLKKNEGARLQLHNITLDHLEEAINTFKNATDVFESKIKEMKVSKDFAKIRALNDQVMLLERTFIWPYGLPGRSDVRHVIFAPSLHNQYGSSTFPGIGDVLFDIVKTGNWQEVKRQISIITYSIRAASKAVGWMY</sequence>
<keyword evidence="13 17" id="KW-0472">Membrane</keyword>
<evidence type="ECO:0000256" key="17">
    <source>
        <dbReference type="SAM" id="Phobius"/>
    </source>
</evidence>
<dbReference type="FunFam" id="3.40.630.10:FF:000009">
    <property type="entry name" value="N-acetylated-alpha-linked acidic dipeptidase 2"/>
    <property type="match status" value="1"/>
</dbReference>
<feature type="domain" description="PA" evidence="18">
    <location>
        <begin position="185"/>
        <end position="270"/>
    </location>
</feature>
<dbReference type="InterPro" id="IPR007365">
    <property type="entry name" value="TFR-like_dimer_dom"/>
</dbReference>
<evidence type="ECO:0000256" key="9">
    <source>
        <dbReference type="ARBA" id="ARBA00022833"/>
    </source>
</evidence>
<dbReference type="EC" id="3.4.17.21" evidence="16"/>
<keyword evidence="14" id="KW-0325">Glycoprotein</keyword>
<comment type="cofactor">
    <cofactor evidence="1">
        <name>Zn(2+)</name>
        <dbReference type="ChEBI" id="CHEBI:29105"/>
    </cofactor>
</comment>
<dbReference type="GeneID" id="116305801"/>
<dbReference type="CDD" id="cd02121">
    <property type="entry name" value="PA_GCPII_like"/>
    <property type="match status" value="1"/>
</dbReference>
<dbReference type="Gene3D" id="3.50.30.30">
    <property type="match status" value="1"/>
</dbReference>
<evidence type="ECO:0000256" key="14">
    <source>
        <dbReference type="ARBA" id="ARBA00023180"/>
    </source>
</evidence>
<dbReference type="SUPFAM" id="SSF52025">
    <property type="entry name" value="PA domain"/>
    <property type="match status" value="1"/>
</dbReference>
<keyword evidence="21" id="KW-1185">Reference proteome</keyword>
<dbReference type="GO" id="GO:0004181">
    <property type="term" value="F:metallocarboxypeptidase activity"/>
    <property type="evidence" value="ECO:0007669"/>
    <property type="project" value="UniProtKB-EC"/>
</dbReference>
<keyword evidence="12" id="KW-0482">Metalloprotease</keyword>
<keyword evidence="4" id="KW-0121">Carboxypeptidase</keyword>
<dbReference type="Proteomes" id="UP000515163">
    <property type="component" value="Unplaced"/>
</dbReference>
<evidence type="ECO:0000256" key="1">
    <source>
        <dbReference type="ARBA" id="ARBA00001947"/>
    </source>
</evidence>
<dbReference type="GO" id="GO:0006508">
    <property type="term" value="P:proteolysis"/>
    <property type="evidence" value="ECO:0007669"/>
    <property type="project" value="UniProtKB-KW"/>
</dbReference>
<dbReference type="RefSeq" id="XP_031571634.1">
    <property type="nucleotide sequence ID" value="XM_031715774.1"/>
</dbReference>
<dbReference type="InParanoid" id="A0A6P8IWW8"/>
<evidence type="ECO:0000256" key="6">
    <source>
        <dbReference type="ARBA" id="ARBA00022692"/>
    </source>
</evidence>
<feature type="transmembrane region" description="Helical" evidence="17">
    <location>
        <begin position="27"/>
        <end position="49"/>
    </location>
</feature>
<evidence type="ECO:0000259" key="18">
    <source>
        <dbReference type="Pfam" id="PF02225"/>
    </source>
</evidence>
<dbReference type="PANTHER" id="PTHR10404">
    <property type="entry name" value="N-ACETYLATED-ALPHA-LINKED ACIDIC DIPEPTIDASE"/>
    <property type="match status" value="1"/>
</dbReference>
<dbReference type="GO" id="GO:0046872">
    <property type="term" value="F:metal ion binding"/>
    <property type="evidence" value="ECO:0007669"/>
    <property type="project" value="UniProtKB-KW"/>
</dbReference>
<dbReference type="FunFam" id="1.20.930.40:FF:000001">
    <property type="entry name" value="N-acetylated-alpha-linked acidic dipeptidase 2"/>
    <property type="match status" value="1"/>
</dbReference>
<dbReference type="SUPFAM" id="SSF47672">
    <property type="entry name" value="Transferrin receptor-like dimerisation domain"/>
    <property type="match status" value="1"/>
</dbReference>
<proteinExistence type="inferred from homology"/>
<feature type="domain" description="Peptidase M28" evidence="20">
    <location>
        <begin position="367"/>
        <end position="562"/>
    </location>
</feature>
<evidence type="ECO:0000256" key="3">
    <source>
        <dbReference type="ARBA" id="ARBA00005634"/>
    </source>
</evidence>
<evidence type="ECO:0000256" key="11">
    <source>
        <dbReference type="ARBA" id="ARBA00022989"/>
    </source>
</evidence>
<evidence type="ECO:0000256" key="16">
    <source>
        <dbReference type="ARBA" id="ARBA00066561"/>
    </source>
</evidence>
<evidence type="ECO:0000313" key="21">
    <source>
        <dbReference type="Proteomes" id="UP000515163"/>
    </source>
</evidence>
<accession>A0A6P8IWW8</accession>
<dbReference type="FunCoup" id="A0A6P8IWW8">
    <property type="interactions" value="386"/>
</dbReference>
<dbReference type="InterPro" id="IPR046450">
    <property type="entry name" value="PA_dom_sf"/>
</dbReference>
<dbReference type="InterPro" id="IPR003137">
    <property type="entry name" value="PA_domain"/>
</dbReference>
<evidence type="ECO:0000256" key="15">
    <source>
        <dbReference type="ARBA" id="ARBA00052003"/>
    </source>
</evidence>
<dbReference type="AlphaFoldDB" id="A0A6P8IWW8"/>
<gene>
    <name evidence="22" type="primary">LOC116305801</name>
</gene>
<comment type="subcellular location">
    <subcellularLocation>
        <location evidence="2">Membrane</location>
        <topology evidence="2">Single-pass type II membrane protein</topology>
    </subcellularLocation>
</comment>
<evidence type="ECO:0000256" key="8">
    <source>
        <dbReference type="ARBA" id="ARBA00022801"/>
    </source>
</evidence>
<keyword evidence="6 17" id="KW-0812">Transmembrane</keyword>
<reference evidence="22" key="1">
    <citation type="submission" date="2025-08" db="UniProtKB">
        <authorList>
            <consortium name="RefSeq"/>
        </authorList>
    </citation>
    <scope>IDENTIFICATION</scope>
    <source>
        <tissue evidence="22">Tentacle</tissue>
    </source>
</reference>
<dbReference type="SUPFAM" id="SSF53187">
    <property type="entry name" value="Zn-dependent exopeptidases"/>
    <property type="match status" value="1"/>
</dbReference>
<keyword evidence="10" id="KW-0735">Signal-anchor</keyword>
<evidence type="ECO:0000256" key="10">
    <source>
        <dbReference type="ARBA" id="ARBA00022968"/>
    </source>
</evidence>
<dbReference type="InterPro" id="IPR039373">
    <property type="entry name" value="Peptidase_M28B"/>
</dbReference>
<dbReference type="InterPro" id="IPR036757">
    <property type="entry name" value="TFR-like_dimer_dom_sf"/>
</dbReference>
<evidence type="ECO:0000256" key="4">
    <source>
        <dbReference type="ARBA" id="ARBA00022645"/>
    </source>
</evidence>
<keyword evidence="8" id="KW-0378">Hydrolase</keyword>
<dbReference type="InterPro" id="IPR007484">
    <property type="entry name" value="Peptidase_M28"/>
</dbReference>
<keyword evidence="11 17" id="KW-1133">Transmembrane helix</keyword>
<comment type="catalytic activity">
    <reaction evidence="15">
        <text>Release of an unsubstituted, C-terminal glutamyl residue, typically from Ac-Asp-Glu or folylpoly-gamma-glutamates.</text>
        <dbReference type="EC" id="3.4.17.21"/>
    </reaction>
</comment>
<evidence type="ECO:0000313" key="22">
    <source>
        <dbReference type="RefSeq" id="XP_031571634.1"/>
    </source>
</evidence>
<evidence type="ECO:0000256" key="5">
    <source>
        <dbReference type="ARBA" id="ARBA00022670"/>
    </source>
</evidence>
<protein>
    <recommendedName>
        <fullName evidence="16">glutamate carboxypeptidase II</fullName>
        <ecNumber evidence="16">3.4.17.21</ecNumber>
    </recommendedName>
</protein>
<keyword evidence="9" id="KW-0862">Zinc</keyword>
<keyword evidence="7" id="KW-0479">Metal-binding</keyword>
<dbReference type="Gene3D" id="1.20.930.40">
    <property type="entry name" value="Transferrin receptor-like, dimerisation domain"/>
    <property type="match status" value="1"/>
</dbReference>
<organism evidence="21 22">
    <name type="scientific">Actinia tenebrosa</name>
    <name type="common">Australian red waratah sea anemone</name>
    <dbReference type="NCBI Taxonomy" id="6105"/>
    <lineage>
        <taxon>Eukaryota</taxon>
        <taxon>Metazoa</taxon>
        <taxon>Cnidaria</taxon>
        <taxon>Anthozoa</taxon>
        <taxon>Hexacorallia</taxon>
        <taxon>Actiniaria</taxon>
        <taxon>Actiniidae</taxon>
        <taxon>Actinia</taxon>
    </lineage>
</organism>
<dbReference type="PANTHER" id="PTHR10404:SF78">
    <property type="entry name" value="N-ACETYLATED ALPHA-LINKED ACIDIC DIPEPTIDASE 2"/>
    <property type="match status" value="1"/>
</dbReference>
<evidence type="ECO:0000259" key="19">
    <source>
        <dbReference type="Pfam" id="PF04253"/>
    </source>
</evidence>
<dbReference type="Pfam" id="PF04253">
    <property type="entry name" value="TFR_dimer"/>
    <property type="match status" value="1"/>
</dbReference>
<dbReference type="FunFam" id="3.50.30.30:FF:000045">
    <property type="entry name" value="Predicted protein"/>
    <property type="match status" value="1"/>
</dbReference>
<evidence type="ECO:0000256" key="13">
    <source>
        <dbReference type="ARBA" id="ARBA00023136"/>
    </source>
</evidence>
<evidence type="ECO:0000256" key="12">
    <source>
        <dbReference type="ARBA" id="ARBA00023049"/>
    </source>
</evidence>